<evidence type="ECO:0000256" key="1">
    <source>
        <dbReference type="ARBA" id="ARBA00009054"/>
    </source>
</evidence>
<evidence type="ECO:0000313" key="7">
    <source>
        <dbReference type="Proteomes" id="UP000184480"/>
    </source>
</evidence>
<keyword evidence="3" id="KW-0346">Stress response</keyword>
<protein>
    <recommendedName>
        <fullName evidence="3">Protein GrpE</fullName>
    </recommendedName>
    <alternativeName>
        <fullName evidence="3">HSP-70 cofactor</fullName>
    </alternativeName>
</protein>
<keyword evidence="2 3" id="KW-0143">Chaperone</keyword>
<feature type="region of interest" description="Disordered" evidence="5">
    <location>
        <begin position="1"/>
        <end position="39"/>
    </location>
</feature>
<reference evidence="7" key="1">
    <citation type="submission" date="2016-11" db="EMBL/GenBank/DDBJ databases">
        <authorList>
            <person name="Varghese N."/>
            <person name="Submissions S."/>
        </authorList>
    </citation>
    <scope>NUCLEOTIDE SEQUENCE [LARGE SCALE GENOMIC DNA]</scope>
    <source>
        <strain evidence="7">DSM 27370</strain>
    </source>
</reference>
<name>A0A1M5GY85_9BACT</name>
<gene>
    <name evidence="3" type="primary">grpE</name>
    <name evidence="6" type="ORF">SAMN05444362_11521</name>
</gene>
<dbReference type="OrthoDB" id="9812586at2"/>
<dbReference type="InterPro" id="IPR000740">
    <property type="entry name" value="GrpE"/>
</dbReference>
<dbReference type="STRING" id="1346286.SAMN05444362_11521"/>
<dbReference type="EMBL" id="FQUC01000015">
    <property type="protein sequence ID" value="SHG08691.1"/>
    <property type="molecule type" value="Genomic_DNA"/>
</dbReference>
<dbReference type="HAMAP" id="MF_01151">
    <property type="entry name" value="GrpE"/>
    <property type="match status" value="1"/>
</dbReference>
<dbReference type="SUPFAM" id="SSF58014">
    <property type="entry name" value="Coiled-coil domain of nucleotide exchange factor GrpE"/>
    <property type="match status" value="1"/>
</dbReference>
<evidence type="ECO:0000256" key="5">
    <source>
        <dbReference type="SAM" id="MobiDB-lite"/>
    </source>
</evidence>
<dbReference type="RefSeq" id="WP_062183327.1">
    <property type="nucleotide sequence ID" value="NZ_BBXL01000020.1"/>
</dbReference>
<dbReference type="PRINTS" id="PR00773">
    <property type="entry name" value="GRPEPROTEIN"/>
</dbReference>
<dbReference type="PANTHER" id="PTHR21237:SF23">
    <property type="entry name" value="GRPE PROTEIN HOMOLOG, MITOCHONDRIAL"/>
    <property type="match status" value="1"/>
</dbReference>
<dbReference type="GO" id="GO:0042803">
    <property type="term" value="F:protein homodimerization activity"/>
    <property type="evidence" value="ECO:0007669"/>
    <property type="project" value="InterPro"/>
</dbReference>
<dbReference type="GO" id="GO:0006457">
    <property type="term" value="P:protein folding"/>
    <property type="evidence" value="ECO:0007669"/>
    <property type="project" value="InterPro"/>
</dbReference>
<comment type="similarity">
    <text evidence="1 3 4">Belongs to the GrpE family.</text>
</comment>
<dbReference type="AlphaFoldDB" id="A0A1M5GY85"/>
<keyword evidence="3" id="KW-0963">Cytoplasm</keyword>
<dbReference type="CDD" id="cd00446">
    <property type="entry name" value="GrpE"/>
    <property type="match status" value="1"/>
</dbReference>
<dbReference type="GO" id="GO:0051082">
    <property type="term" value="F:unfolded protein binding"/>
    <property type="evidence" value="ECO:0007669"/>
    <property type="project" value="TreeGrafter"/>
</dbReference>
<organism evidence="6 7">
    <name type="scientific">Dysgonomonas macrotermitis</name>
    <dbReference type="NCBI Taxonomy" id="1346286"/>
    <lineage>
        <taxon>Bacteria</taxon>
        <taxon>Pseudomonadati</taxon>
        <taxon>Bacteroidota</taxon>
        <taxon>Bacteroidia</taxon>
        <taxon>Bacteroidales</taxon>
        <taxon>Dysgonomonadaceae</taxon>
        <taxon>Dysgonomonas</taxon>
    </lineage>
</organism>
<dbReference type="GO" id="GO:0005737">
    <property type="term" value="C:cytoplasm"/>
    <property type="evidence" value="ECO:0007669"/>
    <property type="project" value="UniProtKB-SubCell"/>
</dbReference>
<evidence type="ECO:0000256" key="3">
    <source>
        <dbReference type="HAMAP-Rule" id="MF_01151"/>
    </source>
</evidence>
<evidence type="ECO:0000256" key="2">
    <source>
        <dbReference type="ARBA" id="ARBA00023186"/>
    </source>
</evidence>
<feature type="compositionally biased region" description="Polar residues" evidence="5">
    <location>
        <begin position="18"/>
        <end position="36"/>
    </location>
</feature>
<evidence type="ECO:0000313" key="6">
    <source>
        <dbReference type="EMBL" id="SHG08691.1"/>
    </source>
</evidence>
<dbReference type="InterPro" id="IPR013805">
    <property type="entry name" value="GrpE_CC"/>
</dbReference>
<dbReference type="PANTHER" id="PTHR21237">
    <property type="entry name" value="GRPE PROTEIN"/>
    <property type="match status" value="1"/>
</dbReference>
<keyword evidence="7" id="KW-1185">Reference proteome</keyword>
<dbReference type="GO" id="GO:0000774">
    <property type="term" value="F:adenyl-nucleotide exchange factor activity"/>
    <property type="evidence" value="ECO:0007669"/>
    <property type="project" value="InterPro"/>
</dbReference>
<dbReference type="Pfam" id="PF01025">
    <property type="entry name" value="GrpE"/>
    <property type="match status" value="1"/>
</dbReference>
<feature type="compositionally biased region" description="Basic and acidic residues" evidence="5">
    <location>
        <begin position="1"/>
        <end position="11"/>
    </location>
</feature>
<dbReference type="Gene3D" id="3.90.20.20">
    <property type="match status" value="1"/>
</dbReference>
<dbReference type="GO" id="GO:0051087">
    <property type="term" value="F:protein-folding chaperone binding"/>
    <property type="evidence" value="ECO:0007669"/>
    <property type="project" value="InterPro"/>
</dbReference>
<dbReference type="Proteomes" id="UP000184480">
    <property type="component" value="Unassembled WGS sequence"/>
</dbReference>
<sequence>MRANHEEKDFLPEDETLNTDNLSENETNTDGTSEESANMADDLEQKFGELNDSYLRLHAEFDNYRKRTMKEKADLLKSGNEKAIIGVLPIIDDFERALPNIPEDAREGVELIYNKFKSYLAQNGVKELDAIGETFDTERHEAITTIPAQSEDQKDTVVDCIQKGYSLNDKVIRFAKVIVAK</sequence>
<dbReference type="InterPro" id="IPR009012">
    <property type="entry name" value="GrpE_head"/>
</dbReference>
<comment type="function">
    <text evidence="3">Participates actively in the response to hyperosmotic and heat shock by preventing the aggregation of stress-denatured proteins, in association with DnaK and GrpE. It is the nucleotide exchange factor for DnaK and may function as a thermosensor. Unfolded proteins bind initially to DnaJ; upon interaction with the DnaJ-bound protein, DnaK hydrolyzes its bound ATP, resulting in the formation of a stable complex. GrpE releases ADP from DnaK; ATP binding to DnaK triggers the release of the substrate protein, thus completing the reaction cycle. Several rounds of ATP-dependent interactions between DnaJ, DnaK and GrpE are required for fully efficient folding.</text>
</comment>
<dbReference type="Gene3D" id="2.30.22.10">
    <property type="entry name" value="Head domain of nucleotide exchange factor GrpE"/>
    <property type="match status" value="1"/>
</dbReference>
<accession>A0A1M5GY85</accession>
<dbReference type="SUPFAM" id="SSF51064">
    <property type="entry name" value="Head domain of nucleotide exchange factor GrpE"/>
    <property type="match status" value="1"/>
</dbReference>
<proteinExistence type="inferred from homology"/>
<comment type="subunit">
    <text evidence="3">Homodimer.</text>
</comment>
<comment type="subcellular location">
    <subcellularLocation>
        <location evidence="3">Cytoplasm</location>
    </subcellularLocation>
</comment>
<evidence type="ECO:0000256" key="4">
    <source>
        <dbReference type="RuleBase" id="RU004478"/>
    </source>
</evidence>